<evidence type="ECO:0000313" key="3">
    <source>
        <dbReference type="Proteomes" id="UP000321386"/>
    </source>
</evidence>
<dbReference type="OrthoDB" id="5125216at2"/>
<sequence length="97" mass="10505">MGTRVGTFVVGVGVGYLLATRRGREILGKAGEKAGEAWRHPRVQEYVQDVEEQAKEFAKTQGGALKDKAVDAVRSATGKSDDAEPTVVVEPETRYDI</sequence>
<evidence type="ECO:0008006" key="4">
    <source>
        <dbReference type="Google" id="ProtNLM"/>
    </source>
</evidence>
<evidence type="ECO:0000313" key="2">
    <source>
        <dbReference type="EMBL" id="GEK18705.1"/>
    </source>
</evidence>
<gene>
    <name evidence="2" type="ORF">CPE01_24380</name>
</gene>
<dbReference type="AlphaFoldDB" id="A0A510V0U6"/>
<evidence type="ECO:0000256" key="1">
    <source>
        <dbReference type="SAM" id="MobiDB-lite"/>
    </source>
</evidence>
<dbReference type="Proteomes" id="UP000321386">
    <property type="component" value="Unassembled WGS sequence"/>
</dbReference>
<reference evidence="2 3" key="1">
    <citation type="submission" date="2019-07" db="EMBL/GenBank/DDBJ databases">
        <title>Whole genome shotgun sequence of Cellulomonas persica NBRC 101101.</title>
        <authorList>
            <person name="Hosoyama A."/>
            <person name="Uohara A."/>
            <person name="Ohji S."/>
            <person name="Ichikawa N."/>
        </authorList>
    </citation>
    <scope>NUCLEOTIDE SEQUENCE [LARGE SCALE GENOMIC DNA]</scope>
    <source>
        <strain evidence="2 3">NBRC 101101</strain>
    </source>
</reference>
<protein>
    <recommendedName>
        <fullName evidence="4">YtxH domain-containing protein</fullName>
    </recommendedName>
</protein>
<accession>A0A510V0U6</accession>
<feature type="region of interest" description="Disordered" evidence="1">
    <location>
        <begin position="75"/>
        <end position="97"/>
    </location>
</feature>
<proteinExistence type="predicted"/>
<keyword evidence="3" id="KW-1185">Reference proteome</keyword>
<name>A0A510V0U6_9CELL</name>
<comment type="caution">
    <text evidence="2">The sequence shown here is derived from an EMBL/GenBank/DDBJ whole genome shotgun (WGS) entry which is preliminary data.</text>
</comment>
<dbReference type="EMBL" id="BJUA01000012">
    <property type="protein sequence ID" value="GEK18705.1"/>
    <property type="molecule type" value="Genomic_DNA"/>
</dbReference>
<organism evidence="2 3">
    <name type="scientific">Cellulomonas persica</name>
    <dbReference type="NCBI Taxonomy" id="76861"/>
    <lineage>
        <taxon>Bacteria</taxon>
        <taxon>Bacillati</taxon>
        <taxon>Actinomycetota</taxon>
        <taxon>Actinomycetes</taxon>
        <taxon>Micrococcales</taxon>
        <taxon>Cellulomonadaceae</taxon>
        <taxon>Cellulomonas</taxon>
    </lineage>
</organism>
<dbReference type="RefSeq" id="WP_146807108.1">
    <property type="nucleotide sequence ID" value="NZ_BJUA01000012.1"/>
</dbReference>